<proteinExistence type="predicted"/>
<dbReference type="InterPro" id="IPR019268">
    <property type="entry name" value="DUF2278"/>
</dbReference>
<comment type="caution">
    <text evidence="1">The sequence shown here is derived from an EMBL/GenBank/DDBJ whole genome shotgun (WGS) entry which is preliminary data.</text>
</comment>
<evidence type="ECO:0000313" key="1">
    <source>
        <dbReference type="EMBL" id="KAF5592444.1"/>
    </source>
</evidence>
<reference evidence="1 2" key="1">
    <citation type="submission" date="2020-05" db="EMBL/GenBank/DDBJ databases">
        <title>Identification and distribution of gene clusters putatively required for synthesis of sphingolipid metabolism inhibitors in phylogenetically diverse species of the filamentous fungus Fusarium.</title>
        <authorList>
            <person name="Kim H.-S."/>
            <person name="Busman M."/>
            <person name="Brown D.W."/>
            <person name="Divon H."/>
            <person name="Uhlig S."/>
            <person name="Proctor R.H."/>
        </authorList>
    </citation>
    <scope>NUCLEOTIDE SEQUENCE [LARGE SCALE GENOMIC DNA]</scope>
    <source>
        <strain evidence="1 2">NRRL 25211</strain>
    </source>
</reference>
<organism evidence="1 2">
    <name type="scientific">Fusarium pseudoanthophilum</name>
    <dbReference type="NCBI Taxonomy" id="48495"/>
    <lineage>
        <taxon>Eukaryota</taxon>
        <taxon>Fungi</taxon>
        <taxon>Dikarya</taxon>
        <taxon>Ascomycota</taxon>
        <taxon>Pezizomycotina</taxon>
        <taxon>Sordariomycetes</taxon>
        <taxon>Hypocreomycetidae</taxon>
        <taxon>Hypocreales</taxon>
        <taxon>Nectriaceae</taxon>
        <taxon>Fusarium</taxon>
        <taxon>Fusarium fujikuroi species complex</taxon>
    </lineage>
</organism>
<dbReference type="EMBL" id="JAAOAR010000258">
    <property type="protein sequence ID" value="KAF5592444.1"/>
    <property type="molecule type" value="Genomic_DNA"/>
</dbReference>
<dbReference type="Proteomes" id="UP000544095">
    <property type="component" value="Unassembled WGS sequence"/>
</dbReference>
<protein>
    <submittedName>
        <fullName evidence="1">Uncharacterized protein</fullName>
    </submittedName>
</protein>
<gene>
    <name evidence="1" type="ORF">FPANT_5367</name>
</gene>
<evidence type="ECO:0000313" key="2">
    <source>
        <dbReference type="Proteomes" id="UP000544095"/>
    </source>
</evidence>
<dbReference type="Pfam" id="PF10042">
    <property type="entry name" value="DUF2278"/>
    <property type="match status" value="1"/>
</dbReference>
<keyword evidence="2" id="KW-1185">Reference proteome</keyword>
<dbReference type="AlphaFoldDB" id="A0A8H5UNS5"/>
<sequence>MPLNNYGVWKGKLKGTSTDPEHDFSHHLYVHFDLDVDNNNQPQEYRACINDRTFAWESVRLVYWLQQSMAIVAGEAIRRLPYGWTDMTPSVMLHTTPPVTPPMASTSPRRPARLDYLRGCIKNISSGVESCPSDDISDYLQPFFENAIKKEATAYIFGELRRDLKKINQIHMNQGNVGPFEKENAAGQDGGVLLQFPDGHWEALFIAFNEQGSQTDAGGQSIGPTLESMVECYDENPDTGTDGIGANPGCPPIGITALFYPDYRYGAIHPDGVPLCYLTISNIAKEEVVDLAGWELSSSESEEAYTIEEDVHLLPGGGRSSFGVSPKWFPGRSGAIYLRNRENEVVDLVHYYREWKLKSGRLLYFGRTRDWIS</sequence>
<name>A0A8H5UNS5_9HYPO</name>
<accession>A0A8H5UNS5</accession>